<name>A0A8J7HEH8_9FIRM</name>
<dbReference type="Proteomes" id="UP000623269">
    <property type="component" value="Unassembled WGS sequence"/>
</dbReference>
<reference evidence="1" key="1">
    <citation type="submission" date="2020-12" db="EMBL/GenBank/DDBJ databases">
        <title>M. sibirica DSM 26468T genome.</title>
        <authorList>
            <person name="Thieme N."/>
            <person name="Rettenmaier R."/>
            <person name="Zverlov V."/>
            <person name="Liebl W."/>
        </authorList>
    </citation>
    <scope>NUCLEOTIDE SEQUENCE</scope>
    <source>
        <strain evidence="1">DSM 26468</strain>
    </source>
</reference>
<comment type="caution">
    <text evidence="1">The sequence shown here is derived from an EMBL/GenBank/DDBJ whole genome shotgun (WGS) entry which is preliminary data.</text>
</comment>
<dbReference type="RefSeq" id="WP_197662572.1">
    <property type="nucleotide sequence ID" value="NZ_JAEAGR010000020.1"/>
</dbReference>
<organism evidence="1 2">
    <name type="scientific">Mobilitalea sibirica</name>
    <dbReference type="NCBI Taxonomy" id="1462919"/>
    <lineage>
        <taxon>Bacteria</taxon>
        <taxon>Bacillati</taxon>
        <taxon>Bacillota</taxon>
        <taxon>Clostridia</taxon>
        <taxon>Lachnospirales</taxon>
        <taxon>Lachnospiraceae</taxon>
        <taxon>Mobilitalea</taxon>
    </lineage>
</organism>
<proteinExistence type="predicted"/>
<keyword evidence="2" id="KW-1185">Reference proteome</keyword>
<dbReference type="AlphaFoldDB" id="A0A8J7HEH8"/>
<dbReference type="EMBL" id="JAEAGR010000020">
    <property type="protein sequence ID" value="MBH1942319.1"/>
    <property type="molecule type" value="Genomic_DNA"/>
</dbReference>
<accession>A0A8J7HEH8</accession>
<gene>
    <name evidence="1" type="ORF">I5677_15565</name>
</gene>
<sequence length="153" mass="17574">MKVFQIHHKKEVIMHSCCFKRCKKCPHPVSDDEPPIAGELRNIMSGNIYISDEGTAYTFLNQLTKYPPDPCLSCETYSNNMYHIVSLSDLKNHTDWLKINDKYLYPMLVWATDQEKPVLVRISPGTKKPLKIIKKASTECLAYTICISYPSKS</sequence>
<evidence type="ECO:0000313" key="1">
    <source>
        <dbReference type="EMBL" id="MBH1942319.1"/>
    </source>
</evidence>
<evidence type="ECO:0000313" key="2">
    <source>
        <dbReference type="Proteomes" id="UP000623269"/>
    </source>
</evidence>
<protein>
    <submittedName>
        <fullName evidence="1">Uncharacterized protein</fullName>
    </submittedName>
</protein>